<accession>A0A6C0DD02</accession>
<organism evidence="1">
    <name type="scientific">viral metagenome</name>
    <dbReference type="NCBI Taxonomy" id="1070528"/>
    <lineage>
        <taxon>unclassified sequences</taxon>
        <taxon>metagenomes</taxon>
        <taxon>organismal metagenomes</taxon>
    </lineage>
</organism>
<sequence length="226" mass="26512">MGFSGRHPNLILYYEITYNGKKYIIGELDTIKPDKMFVIDYDDYNRVSQYSWHITNGYISTTINHNEKRKPLYLHNFIMNRDAFQGKGQIESIDHINRNGFDNRKENLRLITQTEQNINQVKKRRNVILPSSCNINPADIPRHIWYVRANGLHGDRFAIEFKTESILWKTTSSKGISIDDKLKQAKEKLEELYEIYPHLNPGNAENESKLLLESYHSILELVPNDI</sequence>
<reference evidence="1" key="1">
    <citation type="journal article" date="2020" name="Nature">
        <title>Giant virus diversity and host interactions through global metagenomics.</title>
        <authorList>
            <person name="Schulz F."/>
            <person name="Roux S."/>
            <person name="Paez-Espino D."/>
            <person name="Jungbluth S."/>
            <person name="Walsh D.A."/>
            <person name="Denef V.J."/>
            <person name="McMahon K.D."/>
            <person name="Konstantinidis K.T."/>
            <person name="Eloe-Fadrosh E.A."/>
            <person name="Kyrpides N.C."/>
            <person name="Woyke T."/>
        </authorList>
    </citation>
    <scope>NUCLEOTIDE SEQUENCE</scope>
    <source>
        <strain evidence="1">GVMAG-M-3300023174-137</strain>
    </source>
</reference>
<dbReference type="Gene3D" id="3.90.75.20">
    <property type="match status" value="1"/>
</dbReference>
<evidence type="ECO:0000313" key="1">
    <source>
        <dbReference type="EMBL" id="QHT14271.1"/>
    </source>
</evidence>
<proteinExistence type="predicted"/>
<dbReference type="SUPFAM" id="SSF54060">
    <property type="entry name" value="His-Me finger endonucleases"/>
    <property type="match status" value="1"/>
</dbReference>
<dbReference type="EMBL" id="MN739581">
    <property type="protein sequence ID" value="QHT14271.1"/>
    <property type="molecule type" value="Genomic_DNA"/>
</dbReference>
<dbReference type="InterPro" id="IPR044925">
    <property type="entry name" value="His-Me_finger_sf"/>
</dbReference>
<dbReference type="AlphaFoldDB" id="A0A6C0DD02"/>
<protein>
    <recommendedName>
        <fullName evidence="2">HNH nuclease domain-containing protein</fullName>
    </recommendedName>
</protein>
<evidence type="ECO:0008006" key="2">
    <source>
        <dbReference type="Google" id="ProtNLM"/>
    </source>
</evidence>
<name>A0A6C0DD02_9ZZZZ</name>